<feature type="region of interest" description="Disordered" evidence="1">
    <location>
        <begin position="1"/>
        <end position="94"/>
    </location>
</feature>
<feature type="compositionally biased region" description="Polar residues" evidence="1">
    <location>
        <begin position="42"/>
        <end position="56"/>
    </location>
</feature>
<reference evidence="2 3" key="1">
    <citation type="submission" date="2020-04" db="EMBL/GenBank/DDBJ databases">
        <authorList>
            <person name="Wallbank WR R."/>
            <person name="Pardo Diaz C."/>
            <person name="Kozak K."/>
            <person name="Martin S."/>
            <person name="Jiggins C."/>
            <person name="Moest M."/>
            <person name="Warren A I."/>
            <person name="Byers J.R.P. K."/>
            <person name="Montejo-Kovacevich G."/>
            <person name="Yen C E."/>
        </authorList>
    </citation>
    <scope>NUCLEOTIDE SEQUENCE [LARGE SCALE GENOMIC DNA]</scope>
</reference>
<dbReference type="EMBL" id="CADEBD010000400">
    <property type="protein sequence ID" value="CAB3254131.1"/>
    <property type="molecule type" value="Genomic_DNA"/>
</dbReference>
<proteinExistence type="predicted"/>
<dbReference type="Proteomes" id="UP000494256">
    <property type="component" value="Unassembled WGS sequence"/>
</dbReference>
<comment type="caution">
    <text evidence="2">The sequence shown here is derived from an EMBL/GenBank/DDBJ whole genome shotgun (WGS) entry which is preliminary data.</text>
</comment>
<evidence type="ECO:0000313" key="2">
    <source>
        <dbReference type="EMBL" id="CAB3254131.1"/>
    </source>
</evidence>
<evidence type="ECO:0000313" key="3">
    <source>
        <dbReference type="Proteomes" id="UP000494256"/>
    </source>
</evidence>
<gene>
    <name evidence="2" type="ORF">APLA_LOCUS14583</name>
</gene>
<protein>
    <submittedName>
        <fullName evidence="2">Uncharacterized protein</fullName>
    </submittedName>
</protein>
<dbReference type="AlphaFoldDB" id="A0A8S1B8I7"/>
<feature type="compositionally biased region" description="Polar residues" evidence="1">
    <location>
        <begin position="1"/>
        <end position="33"/>
    </location>
</feature>
<organism evidence="2 3">
    <name type="scientific">Arctia plantaginis</name>
    <name type="common">Wood tiger moth</name>
    <name type="synonym">Phalaena plantaginis</name>
    <dbReference type="NCBI Taxonomy" id="874455"/>
    <lineage>
        <taxon>Eukaryota</taxon>
        <taxon>Metazoa</taxon>
        <taxon>Ecdysozoa</taxon>
        <taxon>Arthropoda</taxon>
        <taxon>Hexapoda</taxon>
        <taxon>Insecta</taxon>
        <taxon>Pterygota</taxon>
        <taxon>Neoptera</taxon>
        <taxon>Endopterygota</taxon>
        <taxon>Lepidoptera</taxon>
        <taxon>Glossata</taxon>
        <taxon>Ditrysia</taxon>
        <taxon>Noctuoidea</taxon>
        <taxon>Erebidae</taxon>
        <taxon>Arctiinae</taxon>
        <taxon>Arctia</taxon>
    </lineage>
</organism>
<name>A0A8S1B8I7_ARCPL</name>
<sequence length="123" mass="14399">MIQQTLHESMFNRNRSYSTSSLPTKPNDYNSDQQNKEKDNLDSQTETQFASDNITSNHEEWQRDEIPIRRKKRKETSPILNEGNKKQKNSPDFVIPTHNSFELLHTELTDKTNNTDKVYTVAV</sequence>
<feature type="compositionally biased region" description="Basic and acidic residues" evidence="1">
    <location>
        <begin position="57"/>
        <end position="68"/>
    </location>
</feature>
<evidence type="ECO:0000256" key="1">
    <source>
        <dbReference type="SAM" id="MobiDB-lite"/>
    </source>
</evidence>
<accession>A0A8S1B8I7</accession>
<dbReference type="OrthoDB" id="65569at2759"/>